<dbReference type="Proteomes" id="UP000270291">
    <property type="component" value="Unassembled WGS sequence"/>
</dbReference>
<dbReference type="GO" id="GO:0004519">
    <property type="term" value="F:endonuclease activity"/>
    <property type="evidence" value="ECO:0007669"/>
    <property type="project" value="UniProtKB-KW"/>
</dbReference>
<proteinExistence type="predicted"/>
<dbReference type="Gene3D" id="3.90.1570.10">
    <property type="entry name" value="tt1808, chain A"/>
    <property type="match status" value="1"/>
</dbReference>
<keyword evidence="3" id="KW-1185">Reference proteome</keyword>
<dbReference type="OrthoDB" id="9808428at2"/>
<dbReference type="CDD" id="cd06260">
    <property type="entry name" value="DUF820-like"/>
    <property type="match status" value="1"/>
</dbReference>
<dbReference type="Pfam" id="PF05685">
    <property type="entry name" value="Uma2"/>
    <property type="match status" value="1"/>
</dbReference>
<feature type="domain" description="Putative restriction endonuclease" evidence="1">
    <location>
        <begin position="21"/>
        <end position="189"/>
    </location>
</feature>
<protein>
    <submittedName>
        <fullName evidence="2">Uma2 family endonuclease</fullName>
    </submittedName>
</protein>
<gene>
    <name evidence="2" type="ORF">EI293_18485</name>
</gene>
<keyword evidence="2" id="KW-0255">Endonuclease</keyword>
<dbReference type="AlphaFoldDB" id="A0A3R9N7N0"/>
<keyword evidence="2" id="KW-0540">Nuclease</keyword>
<evidence type="ECO:0000313" key="2">
    <source>
        <dbReference type="EMBL" id="RSK40928.1"/>
    </source>
</evidence>
<dbReference type="SUPFAM" id="SSF52980">
    <property type="entry name" value="Restriction endonuclease-like"/>
    <property type="match status" value="1"/>
</dbReference>
<dbReference type="InterPro" id="IPR011335">
    <property type="entry name" value="Restrct_endonuc-II-like"/>
</dbReference>
<dbReference type="InterPro" id="IPR012296">
    <property type="entry name" value="Nuclease_put_TT1808"/>
</dbReference>
<comment type="caution">
    <text evidence="2">The sequence shown here is derived from an EMBL/GenBank/DDBJ whole genome shotgun (WGS) entry which is preliminary data.</text>
</comment>
<reference evidence="2 3" key="1">
    <citation type="submission" date="2018-12" db="EMBL/GenBank/DDBJ databases">
        <authorList>
            <person name="Feng G."/>
            <person name="Zhu H."/>
        </authorList>
    </citation>
    <scope>NUCLEOTIDE SEQUENCE [LARGE SCALE GENOMIC DNA]</scope>
    <source>
        <strain evidence="2 3">LMG 26000</strain>
    </source>
</reference>
<dbReference type="PANTHER" id="PTHR34107:SF4">
    <property type="entry name" value="SLL1222 PROTEIN"/>
    <property type="match status" value="1"/>
</dbReference>
<dbReference type="RefSeq" id="WP_125440030.1">
    <property type="nucleotide sequence ID" value="NZ_RWIU01000007.1"/>
</dbReference>
<accession>A0A3R9N7N0</accession>
<organism evidence="2 3">
    <name type="scientific">Hymenobacter perfusus</name>
    <dbReference type="NCBI Taxonomy" id="1236770"/>
    <lineage>
        <taxon>Bacteria</taxon>
        <taxon>Pseudomonadati</taxon>
        <taxon>Bacteroidota</taxon>
        <taxon>Cytophagia</taxon>
        <taxon>Cytophagales</taxon>
        <taxon>Hymenobacteraceae</taxon>
        <taxon>Hymenobacter</taxon>
    </lineage>
</organism>
<evidence type="ECO:0000313" key="3">
    <source>
        <dbReference type="Proteomes" id="UP000270291"/>
    </source>
</evidence>
<dbReference type="InterPro" id="IPR008538">
    <property type="entry name" value="Uma2"/>
</dbReference>
<dbReference type="EMBL" id="RWIU01000007">
    <property type="protein sequence ID" value="RSK40928.1"/>
    <property type="molecule type" value="Genomic_DNA"/>
</dbReference>
<keyword evidence="2" id="KW-0378">Hydrolase</keyword>
<sequence>MPPITSLSQLDLTKTYTYADYLTWRLEGVVELIRGKVRQMSPAPRVAHQRLSSRFLGMIYAHLAHRSCEVFHAPFDVRLTKATPNGDAQITTVVQPDICVVCDPAKLDEKGCIGAPDWIIEIVSPGNASHDTKSKFDLYEENGVPEYWIVFPGEKTVSVFVLHEGRYQPRGDFYTPGFIPVHTLPGFGIEWAEVFEGV</sequence>
<evidence type="ECO:0000259" key="1">
    <source>
        <dbReference type="Pfam" id="PF05685"/>
    </source>
</evidence>
<dbReference type="PANTHER" id="PTHR34107">
    <property type="entry name" value="SLL0198 PROTEIN-RELATED"/>
    <property type="match status" value="1"/>
</dbReference>
<name>A0A3R9N7N0_9BACT</name>